<comment type="caution">
    <text evidence="2">The sequence shown here is derived from an EMBL/GenBank/DDBJ whole genome shotgun (WGS) entry which is preliminary data.</text>
</comment>
<evidence type="ECO:0000313" key="3">
    <source>
        <dbReference type="Proteomes" id="UP000765509"/>
    </source>
</evidence>
<evidence type="ECO:0000256" key="1">
    <source>
        <dbReference type="SAM" id="MobiDB-lite"/>
    </source>
</evidence>
<reference evidence="2" key="1">
    <citation type="submission" date="2021-03" db="EMBL/GenBank/DDBJ databases">
        <title>Draft genome sequence of rust myrtle Austropuccinia psidii MF-1, a brazilian biotype.</title>
        <authorList>
            <person name="Quecine M.C."/>
            <person name="Pachon D.M.R."/>
            <person name="Bonatelli M.L."/>
            <person name="Correr F.H."/>
            <person name="Franceschini L.M."/>
            <person name="Leite T.F."/>
            <person name="Margarido G.R.A."/>
            <person name="Almeida C.A."/>
            <person name="Ferrarezi J.A."/>
            <person name="Labate C.A."/>
        </authorList>
    </citation>
    <scope>NUCLEOTIDE SEQUENCE</scope>
    <source>
        <strain evidence="2">MF-1</strain>
    </source>
</reference>
<sequence>MPRLWMLNNDLIGLNTNPLVMIGPENPLVIQSGLQSPLEIHFPLQLRSHIELPFIDSDSDFGDLSMDQLTESSAENNSSADDYDNNFNQCNLEETNSPPKTGTQQRKRRRKRSEVYDYFEKLTDTGVWIADKNDYRHTYKCRHCSVKIGVMG</sequence>
<evidence type="ECO:0000313" key="2">
    <source>
        <dbReference type="EMBL" id="MBW0548767.1"/>
    </source>
</evidence>
<dbReference type="EMBL" id="AVOT02054024">
    <property type="protein sequence ID" value="MBW0548767.1"/>
    <property type="molecule type" value="Genomic_DNA"/>
</dbReference>
<organism evidence="2 3">
    <name type="scientific">Austropuccinia psidii MF-1</name>
    <dbReference type="NCBI Taxonomy" id="1389203"/>
    <lineage>
        <taxon>Eukaryota</taxon>
        <taxon>Fungi</taxon>
        <taxon>Dikarya</taxon>
        <taxon>Basidiomycota</taxon>
        <taxon>Pucciniomycotina</taxon>
        <taxon>Pucciniomycetes</taxon>
        <taxon>Pucciniales</taxon>
        <taxon>Sphaerophragmiaceae</taxon>
        <taxon>Austropuccinia</taxon>
    </lineage>
</organism>
<name>A0A9Q3P563_9BASI</name>
<keyword evidence="3" id="KW-1185">Reference proteome</keyword>
<gene>
    <name evidence="2" type="ORF">O181_088482</name>
</gene>
<dbReference type="AlphaFoldDB" id="A0A9Q3P563"/>
<protein>
    <submittedName>
        <fullName evidence="2">Uncharacterized protein</fullName>
    </submittedName>
</protein>
<proteinExistence type="predicted"/>
<feature type="region of interest" description="Disordered" evidence="1">
    <location>
        <begin position="65"/>
        <end position="110"/>
    </location>
</feature>
<dbReference type="Proteomes" id="UP000765509">
    <property type="component" value="Unassembled WGS sequence"/>
</dbReference>
<feature type="compositionally biased region" description="Polar residues" evidence="1">
    <location>
        <begin position="67"/>
        <end position="103"/>
    </location>
</feature>
<accession>A0A9Q3P563</accession>